<dbReference type="PANTHER" id="PTHR14649">
    <property type="entry name" value="ZINC FINGER C2HC DOMAIN-CONTAINING PROTEIN 1C"/>
    <property type="match status" value="1"/>
</dbReference>
<dbReference type="HGNC" id="HGNC:20354">
    <property type="gene designation" value="ZC2HC1C"/>
</dbReference>
<dbReference type="SMR" id="H0YE08"/>
<dbReference type="Ensembl" id="ENST00000532198.2">
    <property type="protein sequence ID" value="ENSP00000434733.2"/>
    <property type="gene ID" value="ENSG00000119703.16"/>
</dbReference>
<proteinExistence type="evidence at protein level"/>
<keyword evidence="2 3" id="KW-0175">Coiled coil</keyword>
<dbReference type="PANTHER" id="PTHR14649:SF1">
    <property type="entry name" value="ZINC FINGER C2HC DOMAIN-CONTAINING PROTEIN 1C"/>
    <property type="match status" value="1"/>
</dbReference>
<dbReference type="OpenTargets" id="ENSG00000119703"/>
<dbReference type="InterPro" id="IPR026104">
    <property type="entry name" value="ZNF_C2HC_dom_1C"/>
</dbReference>
<keyword evidence="7" id="KW-1267">Proteomics identification</keyword>
<dbReference type="HOGENOM" id="CLU_1690750_0_0_1"/>
<dbReference type="Antibodypedia" id="25790">
    <property type="antibodies" value="52 antibodies from 18 providers"/>
</dbReference>
<reference evidence="5 6" key="2">
    <citation type="journal article" date="2003" name="Nature">
        <title>The DNA sequence and analysis of human chromosome 14.</title>
        <authorList>
            <person name="Heilig R."/>
            <person name="Eckenberg R."/>
            <person name="Petit J.L."/>
            <person name="Fonknechten N."/>
            <person name="Da Silva C."/>
            <person name="Cattolico L."/>
            <person name="Levy M."/>
            <person name="Barbe V."/>
            <person name="de Berardinis V."/>
            <person name="Ureta-Vidal A."/>
            <person name="Pelletier E."/>
            <person name="Vico V."/>
            <person name="Anthouard V."/>
            <person name="Rowen L."/>
            <person name="Madan A."/>
            <person name="Qin S."/>
            <person name="Sun H."/>
            <person name="Du H."/>
            <person name="Pepin K."/>
            <person name="Artiguenave F."/>
            <person name="Robert C."/>
            <person name="Cruaud C."/>
            <person name="Bruls T."/>
            <person name="Jaillon O."/>
            <person name="Friedlander L."/>
            <person name="Samson G."/>
            <person name="Brottier P."/>
            <person name="Cure S."/>
            <person name="Segurens B."/>
            <person name="Aniere F."/>
            <person name="Samain S."/>
            <person name="Crespeau H."/>
            <person name="Abbasi N."/>
            <person name="Aiach N."/>
            <person name="Boscus D."/>
            <person name="Dickhoff R."/>
            <person name="Dors M."/>
            <person name="Dubois I."/>
            <person name="Friedman C."/>
            <person name="Gouyvenoux M."/>
            <person name="James R."/>
            <person name="Madan A."/>
            <person name="Mairey-Estrada B."/>
            <person name="Mangenot S."/>
            <person name="Martins N."/>
            <person name="Menard M."/>
            <person name="Oztas S."/>
            <person name="Ratcliffe A."/>
            <person name="Shaffer T."/>
            <person name="Trask B."/>
            <person name="Vacherie B."/>
            <person name="Bellemere C."/>
            <person name="Belser C."/>
            <person name="Besnard-Gonnet M."/>
            <person name="Bartol-Mavel D."/>
            <person name="Boutard M."/>
            <person name="Briez-Silla S."/>
            <person name="Combette S."/>
            <person name="Dufosse-Laurent V."/>
            <person name="Ferron C."/>
            <person name="Lechaplais C."/>
            <person name="Louesse C."/>
            <person name="Muselet D."/>
            <person name="Magdelenat G."/>
            <person name="Pateau E."/>
            <person name="Petit E."/>
            <person name="Sirvain-Trukniewicz P."/>
            <person name="Trybou A."/>
            <person name="Vega-Czarny N."/>
            <person name="Bataille E."/>
            <person name="Bluet E."/>
            <person name="Bordelais I."/>
            <person name="Dubois M."/>
            <person name="Dumont C."/>
            <person name="Guerin T."/>
            <person name="Haffray S."/>
            <person name="Hammadi R."/>
            <person name="Muanga J."/>
            <person name="Pellouin V."/>
            <person name="Robert D."/>
            <person name="Wunderle E."/>
            <person name="Gauguet G."/>
            <person name="Roy A."/>
            <person name="Sainte-Marthe L."/>
            <person name="Verdier J."/>
            <person name="Verdier-Discala C."/>
            <person name="Hillier L."/>
            <person name="Fulton L."/>
            <person name="McPherson J."/>
            <person name="Matsuda F."/>
            <person name="Wilson R."/>
            <person name="Scarpelli C."/>
            <person name="Gyapay G."/>
            <person name="Wincker P."/>
            <person name="Saurin W."/>
            <person name="Quetier F."/>
            <person name="Waterston R."/>
            <person name="Hood L."/>
            <person name="Weissenbach J."/>
        </authorList>
    </citation>
    <scope>NUCLEOTIDE SEQUENCE [LARGE SCALE GENOMIC DNA]</scope>
</reference>
<evidence type="ECO:0007829" key="7">
    <source>
        <dbReference type="ProteomicsDB" id="H0YE08"/>
    </source>
</evidence>
<evidence type="ECO:0000256" key="3">
    <source>
        <dbReference type="SAM" id="Coils"/>
    </source>
</evidence>
<dbReference type="VEuPathDB" id="HostDB:ENSG00000119703"/>
<dbReference type="EMBL" id="AL049780">
    <property type="status" value="NOT_ANNOTATED_CDS"/>
    <property type="molecule type" value="Genomic_DNA"/>
</dbReference>
<dbReference type="ProteomicsDB" id="37575"/>
<name>H0YE08_HUMAN</name>
<feature type="compositionally biased region" description="Polar residues" evidence="4">
    <location>
        <begin position="35"/>
        <end position="44"/>
    </location>
</feature>
<reference evidence="5 6" key="1">
    <citation type="journal article" date="2001" name="Nature">
        <title>Initial sequencing and analysis of the human genome.</title>
        <authorList>
            <consortium name="International Human Genome Sequencing Consortium"/>
            <person name="Lander E.S."/>
            <person name="Linton L.M."/>
            <person name="Birren B."/>
            <person name="Nusbaum C."/>
            <person name="Zody M.C."/>
            <person name="Baldwin J."/>
            <person name="Devon K."/>
            <person name="Dewar K."/>
            <person name="Doyle M."/>
            <person name="FitzHugh W."/>
            <person name="Funke R."/>
            <person name="Gage D."/>
            <person name="Harris K."/>
            <person name="Heaford A."/>
            <person name="Howland J."/>
            <person name="Kann L."/>
            <person name="Lehoczky J."/>
            <person name="LeVine R."/>
            <person name="McEwan P."/>
            <person name="McKernan K."/>
            <person name="Meldrim J."/>
            <person name="Mesirov J.P."/>
            <person name="Miranda C."/>
            <person name="Morris W."/>
            <person name="Naylor J."/>
            <person name="Raymond C."/>
            <person name="Rosetti M."/>
            <person name="Santos R."/>
            <person name="Sheridan A."/>
            <person name="Sougnez C."/>
            <person name="Stange-Thomann N."/>
            <person name="Stojanovic N."/>
            <person name="Subramanian A."/>
            <person name="Wyman D."/>
            <person name="Rogers J."/>
            <person name="Sulston J."/>
            <person name="Ainscough R."/>
            <person name="Beck S."/>
            <person name="Bentley D."/>
            <person name="Burton J."/>
            <person name="Clee C."/>
            <person name="Carter N."/>
            <person name="Coulson A."/>
            <person name="Deadman R."/>
            <person name="Deloukas P."/>
            <person name="Dunham A."/>
            <person name="Dunham I."/>
            <person name="Durbin R."/>
            <person name="French L."/>
            <person name="Grafham D."/>
            <person name="Gregory S."/>
            <person name="Hubbard T."/>
            <person name="Humphray S."/>
            <person name="Hunt A."/>
            <person name="Jones M."/>
            <person name="Lloyd C."/>
            <person name="McMurray A."/>
            <person name="Matthews L."/>
            <person name="Mercer S."/>
            <person name="Milne S."/>
            <person name="Mullikin J.C."/>
            <person name="Mungall A."/>
            <person name="Plumb R."/>
            <person name="Ross M."/>
            <person name="Shownkeen R."/>
            <person name="Sims S."/>
            <person name="Waterston R.H."/>
            <person name="Wilson R.K."/>
            <person name="Hillier L.W."/>
            <person name="McPherson J.D."/>
            <person name="Marra M.A."/>
            <person name="Mardis E.R."/>
            <person name="Fulton L.A."/>
            <person name="Chinwalla A.T."/>
            <person name="Pepin K.H."/>
            <person name="Gish W.R."/>
            <person name="Chissoe S.L."/>
            <person name="Wendl M.C."/>
            <person name="Delehaunty K.D."/>
            <person name="Miner T.L."/>
            <person name="Delehaunty A."/>
            <person name="Kramer J.B."/>
            <person name="Cook L.L."/>
            <person name="Fulton R.S."/>
            <person name="Johnson D.L."/>
            <person name="Minx P.J."/>
            <person name="Clifton S.W."/>
            <person name="Hawkins T."/>
            <person name="Branscomb E."/>
            <person name="Predki P."/>
            <person name="Richardson P."/>
            <person name="Wenning S."/>
            <person name="Slezak T."/>
            <person name="Doggett N."/>
            <person name="Cheng J.F."/>
            <person name="Olsen A."/>
            <person name="Lucas S."/>
            <person name="Elkin C."/>
            <person name="Uberbacher E."/>
            <person name="Frazier M."/>
            <person name="Gibbs R.A."/>
            <person name="Muzny D.M."/>
            <person name="Scherer S.E."/>
            <person name="Bouck J.B."/>
            <person name="Sodergren E.J."/>
            <person name="Worley K.C."/>
            <person name="Rives C.M."/>
            <person name="Gorrell J.H."/>
            <person name="Metzker M.L."/>
            <person name="Naylor S.L."/>
            <person name="Kucherlapati R.S."/>
            <person name="Nelson D.L."/>
            <person name="Weinstock G.M."/>
            <person name="Sakaki Y."/>
            <person name="Fujiyama A."/>
            <person name="Hattori M."/>
            <person name="Yada T."/>
            <person name="Toyoda A."/>
            <person name="Itoh T."/>
            <person name="Kawagoe C."/>
            <person name="Watanabe H."/>
            <person name="Totoki Y."/>
            <person name="Taylor T."/>
            <person name="Weissenbach J."/>
            <person name="Heilig R."/>
            <person name="Saurin W."/>
            <person name="Artiguenave F."/>
            <person name="Brottier P."/>
            <person name="Bruls T."/>
            <person name="Pelletier E."/>
            <person name="Robert C."/>
            <person name="Wincker P."/>
            <person name="Smith D.R."/>
            <person name="Doucette-Stamm L."/>
            <person name="Rubenfield M."/>
            <person name="Weinstock K."/>
            <person name="Lee H.M."/>
            <person name="Dubois J."/>
            <person name="Rosenthal A."/>
            <person name="Platzer M."/>
            <person name="Nyakatura G."/>
            <person name="Taudien S."/>
            <person name="Rump A."/>
            <person name="Yang H."/>
            <person name="Yu J."/>
            <person name="Wang J."/>
            <person name="Huang G."/>
            <person name="Gu J."/>
            <person name="Hood L."/>
            <person name="Rowen L."/>
            <person name="Madan A."/>
            <person name="Qin S."/>
            <person name="Davis R.W."/>
            <person name="Federspiel N.A."/>
            <person name="Abola A.P."/>
            <person name="Proctor M.J."/>
            <person name="Myers R.M."/>
            <person name="Schmutz J."/>
            <person name="Dickson M."/>
            <person name="Grimwood J."/>
            <person name="Cox D.R."/>
            <person name="Olson M.V."/>
            <person name="Kaul R."/>
            <person name="Raymond C."/>
            <person name="Shimizu N."/>
            <person name="Kawasaki K."/>
            <person name="Minoshima S."/>
            <person name="Evans G.A."/>
            <person name="Athanasiou M."/>
            <person name="Schultz R."/>
            <person name="Roe B.A."/>
            <person name="Chen F."/>
            <person name="Pan H."/>
            <person name="Ramser J."/>
            <person name="Lehrach H."/>
            <person name="Reinhardt R."/>
            <person name="McCombie W.R."/>
            <person name="de la Bastide M."/>
            <person name="Dedhia N."/>
            <person name="Blocker H."/>
            <person name="Hornischer K."/>
            <person name="Nordsiek G."/>
            <person name="Agarwala R."/>
            <person name="Aravind L."/>
            <person name="Bailey J.A."/>
            <person name="Bateman A."/>
            <person name="Batzoglou S."/>
            <person name="Birney E."/>
            <person name="Bork P."/>
            <person name="Brown D.G."/>
            <person name="Burge C.B."/>
            <person name="Cerutti L."/>
            <person name="Chen H.C."/>
            <person name="Church D."/>
            <person name="Clamp M."/>
            <person name="Copley R.R."/>
            <person name="Doerks T."/>
            <person name="Eddy S.R."/>
            <person name="Eichler E.E."/>
            <person name="Furey T.S."/>
            <person name="Galagan J."/>
            <person name="Gilbert J.G."/>
            <person name="Harmon C."/>
            <person name="Hayashizaki Y."/>
            <person name="Haussler D."/>
            <person name="Hermjakob H."/>
            <person name="Hokamp K."/>
            <person name="Jang W."/>
            <person name="Johnson L.S."/>
            <person name="Jones T.A."/>
            <person name="Kasif S."/>
            <person name="Kaspryzk A."/>
            <person name="Kennedy S."/>
            <person name="Kent W.J."/>
            <person name="Kitts P."/>
            <person name="Koonin E.V."/>
            <person name="Korf I."/>
            <person name="Kulp D."/>
            <person name="Lancet D."/>
            <person name="Lowe T.M."/>
            <person name="McLysaght A."/>
            <person name="Mikkelsen T."/>
            <person name="Moran J.V."/>
            <person name="Mulder N."/>
            <person name="Pollara V.J."/>
            <person name="Ponting C.P."/>
            <person name="Schuler G."/>
            <person name="Schultz J."/>
            <person name="Slater G."/>
            <person name="Smit A.F."/>
            <person name="Stupka E."/>
            <person name="Szustakowski J."/>
            <person name="Thierry-Mieg D."/>
            <person name="Thierry-Mieg J."/>
            <person name="Wagner L."/>
            <person name="Wallis J."/>
            <person name="Wheeler R."/>
            <person name="Williams A."/>
            <person name="Wolf Y.I."/>
            <person name="Wolfe K.H."/>
            <person name="Yang S.P."/>
            <person name="Yeh R.F."/>
            <person name="Collins F."/>
            <person name="Guyer M.S."/>
            <person name="Peterson J."/>
            <person name="Felsenfeld A."/>
            <person name="Wetterstrand K.A."/>
            <person name="Patrinos A."/>
            <person name="Morgan M.J."/>
            <person name="de Jong P."/>
            <person name="Catanese J.J."/>
            <person name="Osoegawa K."/>
            <person name="Shizuya H."/>
            <person name="Choi S."/>
            <person name="Chen Y.J."/>
        </authorList>
    </citation>
    <scope>NUCLEOTIDE SEQUENCE [LARGE SCALE GENOMIC DNA]</scope>
</reference>
<reference evidence="5 6" key="3">
    <citation type="journal article" date="2004" name="Nature">
        <title>Finishing the euchromatic sequence of the human genome.</title>
        <authorList>
            <consortium name="International Human Genome Sequencing Consortium"/>
        </authorList>
    </citation>
    <scope>NUCLEOTIDE SEQUENCE [LARGE SCALE GENOMIC DNA]</scope>
</reference>
<evidence type="ECO:0000313" key="5">
    <source>
        <dbReference type="Ensembl" id="ENSP00000434733.2"/>
    </source>
</evidence>
<keyword evidence="6" id="KW-1185">Reference proteome</keyword>
<feature type="coiled-coil region" evidence="3">
    <location>
        <begin position="213"/>
        <end position="265"/>
    </location>
</feature>
<dbReference type="AlphaFoldDB" id="H0YE08"/>
<dbReference type="GeneTree" id="ENSGT00940000160947"/>
<feature type="compositionally biased region" description="Polar residues" evidence="4">
    <location>
        <begin position="90"/>
        <end position="102"/>
    </location>
</feature>
<reference evidence="5" key="4">
    <citation type="submission" date="2025-08" db="UniProtKB">
        <authorList>
            <consortium name="Ensembl"/>
        </authorList>
    </citation>
    <scope>IDENTIFICATION</scope>
</reference>
<dbReference type="Ensembl" id="ENST00000532198.2">
    <property type="protein sequence ID" value="ENSP00000434733.2"/>
    <property type="gene ID" value="ENSG00000119703.15"/>
</dbReference>
<organism evidence="5 6">
    <name type="scientific">Homo sapiens</name>
    <name type="common">Human</name>
    <dbReference type="NCBI Taxonomy" id="9606"/>
    <lineage>
        <taxon>Eukaryota</taxon>
        <taxon>Metazoa</taxon>
        <taxon>Chordata</taxon>
        <taxon>Craniata</taxon>
        <taxon>Vertebrata</taxon>
        <taxon>Euteleostomi</taxon>
        <taxon>Mammalia</taxon>
        <taxon>Eutheria</taxon>
        <taxon>Euarchontoglires</taxon>
        <taxon>Primates</taxon>
        <taxon>Haplorrhini</taxon>
        <taxon>Catarrhini</taxon>
        <taxon>Hominidae</taxon>
        <taxon>Homo</taxon>
    </lineage>
</organism>
<reference evidence="5" key="5">
    <citation type="submission" date="2025-09" db="UniProtKB">
        <authorList>
            <consortium name="Ensembl"/>
        </authorList>
    </citation>
    <scope>IDENTIFICATION</scope>
</reference>
<accession>H0YE08</accession>
<dbReference type="UCSC" id="uc059dmt.1">
    <property type="organism name" value="human"/>
</dbReference>
<dbReference type="MassIVE" id="H0YE08"/>
<evidence type="ECO:0000256" key="1">
    <source>
        <dbReference type="ARBA" id="ARBA00010843"/>
    </source>
</evidence>
<evidence type="ECO:0000256" key="4">
    <source>
        <dbReference type="SAM" id="MobiDB-lite"/>
    </source>
</evidence>
<dbReference type="OrthoDB" id="10255185at2759"/>
<dbReference type="DNASU" id="79696"/>
<dbReference type="DisGeNET" id="79696"/>
<feature type="region of interest" description="Disordered" evidence="4">
    <location>
        <begin position="85"/>
        <end position="113"/>
    </location>
</feature>
<gene>
    <name evidence="5" type="primary">ZC2HC1C</name>
</gene>
<dbReference type="Bgee" id="ENSG00000119703">
    <property type="expression patterns" value="Expressed in left testis and 106 other cell types or tissues"/>
</dbReference>
<evidence type="ECO:0000313" key="6">
    <source>
        <dbReference type="Proteomes" id="UP000005640"/>
    </source>
</evidence>
<comment type="similarity">
    <text evidence="1">Belongs to the ZC2HC1 family.</text>
</comment>
<dbReference type="Proteomes" id="UP000005640">
    <property type="component" value="Chromosome 14"/>
</dbReference>
<protein>
    <submittedName>
        <fullName evidence="5">Zinc finger C2HC-type containing 1C</fullName>
    </submittedName>
</protein>
<dbReference type="ExpressionAtlas" id="H0YE08">
    <property type="expression patterns" value="baseline and differential"/>
</dbReference>
<evidence type="ECO:0000256" key="2">
    <source>
        <dbReference type="ARBA" id="ARBA00023054"/>
    </source>
</evidence>
<feature type="region of interest" description="Disordered" evidence="4">
    <location>
        <begin position="16"/>
        <end position="44"/>
    </location>
</feature>
<sequence>MAGLQRLASHLPVGVMLPHNTTEAPGPHSAKQDSYEQGDSSQQSLKGHLRNNFQKQLLSNKELILDKVYTHPKWNTQTKARSYSYPHCTGISQQDPESDSQGQGNGLFYSSGPQSWYPKANNQDFIPFTKKRVGVDRAFPLKPMVHRKSCSTGEAGTDGDHNVYPRPPEPREFSSRNFGVRNQGNFSVVGTVLAATQAEKAVANFDRTEWVQIRRLEAAGESLEEEIRRKQILLRGKLKKTEEELRRIQTQKEQAKENENGELQKIILPRSRVKVLCLWKLSGCTFLSFL</sequence>